<keyword evidence="2" id="KW-0472">Membrane</keyword>
<reference evidence="3" key="1">
    <citation type="submission" date="2020-09" db="EMBL/GenBank/DDBJ databases">
        <title>Streptomyces canutascabiei sp. nov., which causes potato common scab and is distributed across the world.</title>
        <authorList>
            <person name="Nguyen H.P."/>
            <person name="Weisberg A.J."/>
            <person name="Chang J.H."/>
            <person name="Clarke C.R."/>
        </authorList>
    </citation>
    <scope>NUCLEOTIDE SEQUENCE</scope>
    <source>
        <strain evidence="3">ID-01-6.2a</strain>
    </source>
</reference>
<accession>A0A927KZX0</accession>
<protein>
    <submittedName>
        <fullName evidence="3">Uncharacterized protein</fullName>
    </submittedName>
</protein>
<evidence type="ECO:0000256" key="2">
    <source>
        <dbReference type="SAM" id="Phobius"/>
    </source>
</evidence>
<dbReference type="AlphaFoldDB" id="A0A927KZX0"/>
<keyword evidence="2" id="KW-0812">Transmembrane</keyword>
<evidence type="ECO:0000313" key="3">
    <source>
        <dbReference type="EMBL" id="MBD9722927.1"/>
    </source>
</evidence>
<dbReference type="EMBL" id="JACYXT010000002">
    <property type="protein sequence ID" value="MBD9722927.1"/>
    <property type="molecule type" value="Genomic_DNA"/>
</dbReference>
<evidence type="ECO:0000313" key="4">
    <source>
        <dbReference type="Proteomes" id="UP000661025"/>
    </source>
</evidence>
<feature type="transmembrane region" description="Helical" evidence="2">
    <location>
        <begin position="228"/>
        <end position="246"/>
    </location>
</feature>
<feature type="compositionally biased region" description="Gly residues" evidence="1">
    <location>
        <begin position="284"/>
        <end position="310"/>
    </location>
</feature>
<name>A0A927KZX0_9ACTN</name>
<keyword evidence="2" id="KW-1133">Transmembrane helix</keyword>
<sequence>MGAIGRLSFLGVLLGLLIGLVPPGPSVAAGNPCPDDGFMKQLACWVGRTAEGPVVITLEESLDYEDLGDDRSTVLEQLKDSTHPVVVQVPKGARTGQGGTALLLVFDELLIHPDATIDRLTEHTRADLKANGLCADDNQLCRAVSPGEGRSAKLKGSELTDFAADPDANSFTVTEVDKDGSTTPSTSAGALGGQGEGDGDQDDKANNAVDTPDDGGSEAGYSSATRTAFWMALLLALLLLAFVIVIRRSRGPVAVGHRAPSPGRAVGGFARVAPTRSAPAHAARGGGGSAGAGAGANGGGGAGGHGGGDGDGGDESTTRLRVASGPRHGRQVGARPSHARTAVVRTELHPQGYVEVDRVLRRAVWAEPGRPPPAPGGLVDVTDAREPDSDVLYAFPATAARHAKGTPR</sequence>
<dbReference type="Proteomes" id="UP000661025">
    <property type="component" value="Unassembled WGS sequence"/>
</dbReference>
<comment type="caution">
    <text evidence="3">The sequence shown here is derived from an EMBL/GenBank/DDBJ whole genome shotgun (WGS) entry which is preliminary data.</text>
</comment>
<feature type="region of interest" description="Disordered" evidence="1">
    <location>
        <begin position="276"/>
        <end position="340"/>
    </location>
</feature>
<feature type="region of interest" description="Disordered" evidence="1">
    <location>
        <begin position="173"/>
        <end position="220"/>
    </location>
</feature>
<organism evidence="3 4">
    <name type="scientific">Streptomyces caniscabiei</name>
    <dbReference type="NCBI Taxonomy" id="2746961"/>
    <lineage>
        <taxon>Bacteria</taxon>
        <taxon>Bacillati</taxon>
        <taxon>Actinomycetota</taxon>
        <taxon>Actinomycetes</taxon>
        <taxon>Kitasatosporales</taxon>
        <taxon>Streptomycetaceae</taxon>
        <taxon>Streptomyces</taxon>
    </lineage>
</organism>
<evidence type="ECO:0000256" key="1">
    <source>
        <dbReference type="SAM" id="MobiDB-lite"/>
    </source>
</evidence>
<proteinExistence type="predicted"/>
<gene>
    <name evidence="3" type="ORF">IHE70_06655</name>
</gene>